<protein>
    <recommendedName>
        <fullName evidence="2">VWFA domain-containing protein</fullName>
    </recommendedName>
</protein>
<organism evidence="3 4">
    <name type="scientific">Caenorhabditis nigoni</name>
    <dbReference type="NCBI Taxonomy" id="1611254"/>
    <lineage>
        <taxon>Eukaryota</taxon>
        <taxon>Metazoa</taxon>
        <taxon>Ecdysozoa</taxon>
        <taxon>Nematoda</taxon>
        <taxon>Chromadorea</taxon>
        <taxon>Rhabditida</taxon>
        <taxon>Rhabditina</taxon>
        <taxon>Rhabditomorpha</taxon>
        <taxon>Rhabditoidea</taxon>
        <taxon>Rhabditidae</taxon>
        <taxon>Peloderinae</taxon>
        <taxon>Caenorhabditis</taxon>
    </lineage>
</organism>
<dbReference type="Proteomes" id="UP000230233">
    <property type="component" value="Chromosome X"/>
</dbReference>
<dbReference type="EMBL" id="PDUG01000006">
    <property type="protein sequence ID" value="PIC17657.1"/>
    <property type="molecule type" value="Genomic_DNA"/>
</dbReference>
<dbReference type="OrthoDB" id="5867826at2759"/>
<sequence length="227" mass="24865">MRIVYLLAFFVVGCFAGNHEKNLIFDVVFLIDGSQAAMPVFDNFTSFIGNFMAPYNVGLSGARVGLIVVAPDLDDQAPPAAQLNTITSQANLIATLKLLKNDYADFDRTGQVLTYNLRVVSSFEYTSPTAGYRSNINNHLLAYITSTTSFYTDPVPMAQLIIESKKYGLITVGVGENIDHDKLNTISGGSPCTFLAKTAAELNDVIKPIQRHIMFADAHNGNYCHKK</sequence>
<proteinExistence type="predicted"/>
<dbReference type="AlphaFoldDB" id="A0A2G5SRK4"/>
<evidence type="ECO:0000256" key="1">
    <source>
        <dbReference type="SAM" id="SignalP"/>
    </source>
</evidence>
<dbReference type="PROSITE" id="PS50234">
    <property type="entry name" value="VWFA"/>
    <property type="match status" value="1"/>
</dbReference>
<evidence type="ECO:0000313" key="3">
    <source>
        <dbReference type="EMBL" id="PIC17657.1"/>
    </source>
</evidence>
<dbReference type="InterPro" id="IPR036465">
    <property type="entry name" value="vWFA_dom_sf"/>
</dbReference>
<evidence type="ECO:0000259" key="2">
    <source>
        <dbReference type="PROSITE" id="PS50234"/>
    </source>
</evidence>
<comment type="caution">
    <text evidence="3">The sequence shown here is derived from an EMBL/GenBank/DDBJ whole genome shotgun (WGS) entry which is preliminary data.</text>
</comment>
<dbReference type="InterPro" id="IPR053295">
    <property type="entry name" value="Innate_immunity_reg"/>
</dbReference>
<feature type="chain" id="PRO_5013808150" description="VWFA domain-containing protein" evidence="1">
    <location>
        <begin position="17"/>
        <end position="227"/>
    </location>
</feature>
<reference evidence="4" key="1">
    <citation type="submission" date="2017-10" db="EMBL/GenBank/DDBJ databases">
        <title>Rapid genome shrinkage in a self-fertile nematode reveals novel sperm competition proteins.</title>
        <authorList>
            <person name="Yin D."/>
            <person name="Schwarz E.M."/>
            <person name="Thomas C.G."/>
            <person name="Felde R.L."/>
            <person name="Korf I.F."/>
            <person name="Cutter A.D."/>
            <person name="Schartner C.M."/>
            <person name="Ralston E.J."/>
            <person name="Meyer B.J."/>
            <person name="Haag E.S."/>
        </authorList>
    </citation>
    <scope>NUCLEOTIDE SEQUENCE [LARGE SCALE GENOMIC DNA]</scope>
    <source>
        <strain evidence="4">JU1422</strain>
    </source>
</reference>
<gene>
    <name evidence="3" type="primary">Cnig_chr_X.g23822</name>
    <name evidence="3" type="ORF">B9Z55_023822</name>
</gene>
<dbReference type="Pfam" id="PF00092">
    <property type="entry name" value="VWA"/>
    <property type="match status" value="1"/>
</dbReference>
<dbReference type="PANTHER" id="PTHR47324:SF1">
    <property type="entry name" value="EGF-LIKE DOMAIN-CONTAINING PROTEIN-RELATED"/>
    <property type="match status" value="1"/>
</dbReference>
<keyword evidence="4" id="KW-1185">Reference proteome</keyword>
<evidence type="ECO:0000313" key="4">
    <source>
        <dbReference type="Proteomes" id="UP000230233"/>
    </source>
</evidence>
<accession>A0A2G5SRK4</accession>
<dbReference type="SMART" id="SM00327">
    <property type="entry name" value="VWA"/>
    <property type="match status" value="1"/>
</dbReference>
<dbReference type="Gene3D" id="3.40.50.410">
    <property type="entry name" value="von Willebrand factor, type A domain"/>
    <property type="match status" value="1"/>
</dbReference>
<dbReference type="SUPFAM" id="SSF53300">
    <property type="entry name" value="vWA-like"/>
    <property type="match status" value="1"/>
</dbReference>
<feature type="domain" description="VWFA" evidence="2">
    <location>
        <begin position="26"/>
        <end position="209"/>
    </location>
</feature>
<keyword evidence="1" id="KW-0732">Signal</keyword>
<name>A0A2G5SRK4_9PELO</name>
<dbReference type="InterPro" id="IPR002035">
    <property type="entry name" value="VWF_A"/>
</dbReference>
<feature type="signal peptide" evidence="1">
    <location>
        <begin position="1"/>
        <end position="16"/>
    </location>
</feature>
<dbReference type="PANTHER" id="PTHR47324">
    <property type="entry name" value="PROTEIN IRG-7-RELATED"/>
    <property type="match status" value="1"/>
</dbReference>